<comment type="similarity">
    <text evidence="1">Belongs to the RNR ribonuclease family.</text>
</comment>
<dbReference type="SMART" id="SM00955">
    <property type="entry name" value="RNB"/>
    <property type="match status" value="1"/>
</dbReference>
<dbReference type="Pfam" id="PF00773">
    <property type="entry name" value="RNB"/>
    <property type="match status" value="1"/>
</dbReference>
<evidence type="ECO:0000256" key="2">
    <source>
        <dbReference type="SAM" id="MobiDB-lite"/>
    </source>
</evidence>
<comment type="caution">
    <text evidence="4">The sequence shown here is derived from an EMBL/GenBank/DDBJ whole genome shotgun (WGS) entry which is preliminary data.</text>
</comment>
<dbReference type="GO" id="GO:0000932">
    <property type="term" value="C:P-body"/>
    <property type="evidence" value="ECO:0007669"/>
    <property type="project" value="TreeGrafter"/>
</dbReference>
<feature type="compositionally biased region" description="Basic residues" evidence="2">
    <location>
        <begin position="43"/>
        <end position="53"/>
    </location>
</feature>
<gene>
    <name evidence="4" type="ORF">ACAOBT_LOCUS20024</name>
</gene>
<dbReference type="OrthoDB" id="372421at2759"/>
<evidence type="ECO:0000256" key="1">
    <source>
        <dbReference type="RuleBase" id="RU003901"/>
    </source>
</evidence>
<reference evidence="4" key="1">
    <citation type="submission" date="2022-03" db="EMBL/GenBank/DDBJ databases">
        <authorList>
            <person name="Sayadi A."/>
        </authorList>
    </citation>
    <scope>NUCLEOTIDE SEQUENCE</scope>
</reference>
<name>A0A9P0L9Q8_ACAOB</name>
<dbReference type="InterPro" id="IPR050180">
    <property type="entry name" value="RNR_Ribonuclease"/>
</dbReference>
<accession>A0A9P0L9Q8</accession>
<feature type="region of interest" description="Disordered" evidence="2">
    <location>
        <begin position="207"/>
        <end position="230"/>
    </location>
</feature>
<dbReference type="SUPFAM" id="SSF50249">
    <property type="entry name" value="Nucleic acid-binding proteins"/>
    <property type="match status" value="2"/>
</dbReference>
<protein>
    <recommendedName>
        <fullName evidence="3">RNB domain-containing protein</fullName>
    </recommendedName>
</protein>
<evidence type="ECO:0000313" key="5">
    <source>
        <dbReference type="Proteomes" id="UP001152888"/>
    </source>
</evidence>
<dbReference type="PROSITE" id="PS01175">
    <property type="entry name" value="RIBONUCLEASE_II"/>
    <property type="match status" value="1"/>
</dbReference>
<dbReference type="GO" id="GO:0010587">
    <property type="term" value="P:miRNA catabolic process"/>
    <property type="evidence" value="ECO:0007669"/>
    <property type="project" value="TreeGrafter"/>
</dbReference>
<organism evidence="4 5">
    <name type="scientific">Acanthoscelides obtectus</name>
    <name type="common">Bean weevil</name>
    <name type="synonym">Bruchus obtectus</name>
    <dbReference type="NCBI Taxonomy" id="200917"/>
    <lineage>
        <taxon>Eukaryota</taxon>
        <taxon>Metazoa</taxon>
        <taxon>Ecdysozoa</taxon>
        <taxon>Arthropoda</taxon>
        <taxon>Hexapoda</taxon>
        <taxon>Insecta</taxon>
        <taxon>Pterygota</taxon>
        <taxon>Neoptera</taxon>
        <taxon>Endopterygota</taxon>
        <taxon>Coleoptera</taxon>
        <taxon>Polyphaga</taxon>
        <taxon>Cucujiformia</taxon>
        <taxon>Chrysomeloidea</taxon>
        <taxon>Chrysomelidae</taxon>
        <taxon>Bruchinae</taxon>
        <taxon>Bruchini</taxon>
        <taxon>Acanthoscelides</taxon>
    </lineage>
</organism>
<dbReference type="InterPro" id="IPR041505">
    <property type="entry name" value="Dis3_CSD2"/>
</dbReference>
<dbReference type="GO" id="GO:0000175">
    <property type="term" value="F:3'-5'-RNA exonuclease activity"/>
    <property type="evidence" value="ECO:0007669"/>
    <property type="project" value="TreeGrafter"/>
</dbReference>
<dbReference type="InterPro" id="IPR012340">
    <property type="entry name" value="NA-bd_OB-fold"/>
</dbReference>
<evidence type="ECO:0000313" key="4">
    <source>
        <dbReference type="EMBL" id="CAH1991022.1"/>
    </source>
</evidence>
<dbReference type="GO" id="GO:0006402">
    <property type="term" value="P:mRNA catabolic process"/>
    <property type="evidence" value="ECO:0007669"/>
    <property type="project" value="TreeGrafter"/>
</dbReference>
<feature type="region of interest" description="Disordered" evidence="2">
    <location>
        <begin position="24"/>
        <end position="62"/>
    </location>
</feature>
<evidence type="ECO:0000259" key="3">
    <source>
        <dbReference type="SMART" id="SM00955"/>
    </source>
</evidence>
<keyword evidence="5" id="KW-1185">Reference proteome</keyword>
<dbReference type="AlphaFoldDB" id="A0A9P0L9Q8"/>
<dbReference type="PANTHER" id="PTHR23355:SF9">
    <property type="entry name" value="DIS3-LIKE EXONUCLEASE 2"/>
    <property type="match status" value="1"/>
</dbReference>
<dbReference type="Pfam" id="PF17849">
    <property type="entry name" value="OB_Dis3"/>
    <property type="match status" value="1"/>
</dbReference>
<dbReference type="PANTHER" id="PTHR23355">
    <property type="entry name" value="RIBONUCLEASE"/>
    <property type="match status" value="1"/>
</dbReference>
<proteinExistence type="inferred from homology"/>
<dbReference type="Proteomes" id="UP001152888">
    <property type="component" value="Unassembled WGS sequence"/>
</dbReference>
<dbReference type="Gene3D" id="2.40.50.700">
    <property type="match status" value="1"/>
</dbReference>
<dbReference type="Gene3D" id="2.40.50.140">
    <property type="entry name" value="Nucleic acid-binding proteins"/>
    <property type="match status" value="1"/>
</dbReference>
<dbReference type="GO" id="GO:0003723">
    <property type="term" value="F:RNA binding"/>
    <property type="evidence" value="ECO:0007669"/>
    <property type="project" value="InterPro"/>
</dbReference>
<dbReference type="EMBL" id="CAKOFQ010007103">
    <property type="protein sequence ID" value="CAH1991022.1"/>
    <property type="molecule type" value="Genomic_DNA"/>
</dbReference>
<sequence length="1057" mass="119662">MEPISFPSTSKAILGSQWTVRTEVAGPSALTPNSNKKVGEKNKKTRRSSRGKTQHPQSVDGIAESSRNLLTSMANLSLHDYSQLSTSMKSISYGAPIDFSKKGNPNKIPAKSNANMIKKNTSVNVIPKKTDTNVAPKKQNTNVVPKKSKVKFIPMNELQFLGFGNVKTNVPQKRFPNSTIVNVNLPHMNNIHNTPKKANSKNIAKKVSTPKQADIQKKSNTATPNASAKQKQISKVTFNCSINPVKAQKSGRFLRKRNTRYRYVNLKSFGRETIPHVFNTSPEILKRLIGTIKKRIVDKTKPKSELRKYPKKNREKADSISQEELIPEFPEYMSKEDVEAGIANSTLIKGFLRINPKNCRDSYVSNEDTTLADYYLTSVFDRNRALEGDEVVLQIKPESNWVDGQKTARVVFIKEMVHSRVVVGSLKPESKKNADYALLYPRDKRCPVLRIPEFNLPNFFKQKPEQFENIIFVGKILKWDIVAYAQGVITENLGQSGDLKVETLSILREFQVDITPFSKEMTESLPLLKDIPEKELEYREDLRKECIFTIDPETARDLDDAVSVKQLENGNLEVGVHIADASFFLEEGTELDQMVSKKATTIYLVDKVFHMLPVELCMNCSLLPGEDKLSFSVFWEMTEDAEIVSKRFSRSIMNSCTKLAYEHAQIVIENPDVEFTTDDFPTIHNGFTPKDLVDGIKMLQKLAAKLRENRIENGALRIDQVKLIFNLDPNSGEPTEFSIYENKEAHRLIEEYMLLANISVAEKIKDSFPDMAFLRCHESPKHTMLLALQNSLSCCGIDMDVSSSKALCSSVKKYSTNDHTGLCRSVVLNHLTAKAMARARYFCAATMESEDEFKHYALSVPIYTHFTSPIRRYADIMVHRLLAASLDYQEAPKWDVDYVSAIAANCNAQKYNAKKAGDASSELFLAFYIEKNQPFYADCVVVDIKQRSFDVIVLKTGSIIRIYPNTCQTKTTWKVEALPITGPETQCEKRPLKLTITFQKTKKNPKVDLVLEIFSSVKVRLERKQNSYKLEGTLLRPIPKQVFVNKNIKDPENSENV</sequence>
<dbReference type="InterPro" id="IPR022966">
    <property type="entry name" value="RNase_II/R_CS"/>
</dbReference>
<dbReference type="InterPro" id="IPR001900">
    <property type="entry name" value="RNase_II/R"/>
</dbReference>
<dbReference type="Gene3D" id="2.40.50.690">
    <property type="match status" value="1"/>
</dbReference>
<feature type="domain" description="RNB" evidence="3">
    <location>
        <begin position="539"/>
        <end position="888"/>
    </location>
</feature>
<feature type="compositionally biased region" description="Polar residues" evidence="2">
    <location>
        <begin position="218"/>
        <end position="230"/>
    </location>
</feature>